<dbReference type="Pfam" id="PF01607">
    <property type="entry name" value="CBM_14"/>
    <property type="match status" value="1"/>
</dbReference>
<reference evidence="7" key="1">
    <citation type="submission" date="2014-08" db="EMBL/GenBank/DDBJ databases">
        <authorList>
            <person name="Murali S."/>
            <person name="Richards S."/>
            <person name="Bandaranaike D."/>
            <person name="Bellair M."/>
            <person name="Blankenburg K."/>
            <person name="Chao H."/>
            <person name="Dinh H."/>
            <person name="Doddapaneni H."/>
            <person name="Dugan-Rocha S."/>
            <person name="Elkadiri S."/>
            <person name="Gnanaolivu R."/>
            <person name="Hughes D."/>
            <person name="Lee S."/>
            <person name="Li M."/>
            <person name="Ming W."/>
            <person name="Munidasa M."/>
            <person name="Muniz J."/>
            <person name="Nguyen L."/>
            <person name="Osuji N."/>
            <person name="Pu L.-L."/>
            <person name="Puazo M."/>
            <person name="Skinner E."/>
            <person name="Qu C."/>
            <person name="Quiroz J."/>
            <person name="Raj R."/>
            <person name="Weissenberger G."/>
            <person name="Xin Y."/>
            <person name="Zou X."/>
            <person name="Han Y."/>
            <person name="Worley K."/>
            <person name="Muzny D."/>
            <person name="Gibbs R."/>
        </authorList>
    </citation>
    <scope>NUCLEOTIDE SEQUENCE</scope>
    <source>
        <strain evidence="7">HAZT.00-mixed</strain>
        <tissue evidence="7">Whole organism</tissue>
    </source>
</reference>
<evidence type="ECO:0000313" key="7">
    <source>
        <dbReference type="EMBL" id="KAA0193992.1"/>
    </source>
</evidence>
<dbReference type="GO" id="GO:0008061">
    <property type="term" value="F:chitin binding"/>
    <property type="evidence" value="ECO:0007669"/>
    <property type="project" value="UniProtKB-KW"/>
</dbReference>
<reference evidence="9" key="4">
    <citation type="submission" date="2025-04" db="UniProtKB">
        <authorList>
            <consortium name="RefSeq"/>
        </authorList>
    </citation>
    <scope>IDENTIFICATION</scope>
    <source>
        <tissue evidence="9">Whole organism</tissue>
    </source>
</reference>
<sequence length="111" mass="11747">MSECGVTGGLSSDPKDCTKFYECSNGKAIRMSCPGGSHFTPSLLDEVLRFSSGPRLVLTVPTSPSPEAQYPGPHGCTKYFHCVPYLKSCHPGKDTGVSCNDVTGLSTPCTQ</sequence>
<reference evidence="7" key="2">
    <citation type="journal article" date="2018" name="Environ. Sci. Technol.">
        <title>The Toxicogenome of Hyalella azteca: A Model for Sediment Ecotoxicology and Evolutionary Toxicology.</title>
        <authorList>
            <person name="Poynton H.C."/>
            <person name="Hasenbein S."/>
            <person name="Benoit J.B."/>
            <person name="Sepulveda M.S."/>
            <person name="Poelchau M.F."/>
            <person name="Hughes D.S.T."/>
            <person name="Murali S.C."/>
            <person name="Chen S."/>
            <person name="Glastad K.M."/>
            <person name="Goodisman M.A.D."/>
            <person name="Werren J.H."/>
            <person name="Vineis J.H."/>
            <person name="Bowen J.L."/>
            <person name="Friedrich M."/>
            <person name="Jones J."/>
            <person name="Robertson H.M."/>
            <person name="Feyereisen R."/>
            <person name="Mechler-Hickson A."/>
            <person name="Mathers N."/>
            <person name="Lee C.E."/>
            <person name="Colbourne J.K."/>
            <person name="Biales A."/>
            <person name="Johnston J.S."/>
            <person name="Wellborn G.A."/>
            <person name="Rosendale A.J."/>
            <person name="Cridge A.G."/>
            <person name="Munoz-Torres M.C."/>
            <person name="Bain P.A."/>
            <person name="Manny A.R."/>
            <person name="Major K.M."/>
            <person name="Lambert F.N."/>
            <person name="Vulpe C.D."/>
            <person name="Tuck P."/>
            <person name="Blalock B.J."/>
            <person name="Lin Y.Y."/>
            <person name="Smith M.E."/>
            <person name="Ochoa-Acuna H."/>
            <person name="Chen M.M."/>
            <person name="Childers C.P."/>
            <person name="Qu J."/>
            <person name="Dugan S."/>
            <person name="Lee S.L."/>
            <person name="Chao H."/>
            <person name="Dinh H."/>
            <person name="Han Y."/>
            <person name="Doddapaneni H."/>
            <person name="Worley K.C."/>
            <person name="Muzny D.M."/>
            <person name="Gibbs R.A."/>
            <person name="Richards S."/>
        </authorList>
    </citation>
    <scope>NUCLEOTIDE SEQUENCE</scope>
    <source>
        <strain evidence="7">HAZT.00-mixed</strain>
        <tissue evidence="7">Whole organism</tissue>
    </source>
</reference>
<dbReference type="Gene3D" id="2.170.140.10">
    <property type="entry name" value="Chitin binding domain"/>
    <property type="match status" value="1"/>
</dbReference>
<evidence type="ECO:0000313" key="8">
    <source>
        <dbReference type="Proteomes" id="UP000694843"/>
    </source>
</evidence>
<name>A0A6A0GZK7_HYAAZ</name>
<gene>
    <name evidence="9" type="primary">LOC108668529</name>
    <name evidence="7" type="ORF">HAZT_HAZT009682</name>
</gene>
<dbReference type="EMBL" id="JQDR03010616">
    <property type="protein sequence ID" value="KAA0193992.1"/>
    <property type="molecule type" value="Genomic_DNA"/>
</dbReference>
<reference evidence="7" key="3">
    <citation type="submission" date="2019-06" db="EMBL/GenBank/DDBJ databases">
        <authorList>
            <person name="Poynton C."/>
            <person name="Hasenbein S."/>
            <person name="Benoit J.B."/>
            <person name="Sepulveda M.S."/>
            <person name="Poelchau M.F."/>
            <person name="Murali S.C."/>
            <person name="Chen S."/>
            <person name="Glastad K.M."/>
            <person name="Werren J.H."/>
            <person name="Vineis J.H."/>
            <person name="Bowen J.L."/>
            <person name="Friedrich M."/>
            <person name="Jones J."/>
            <person name="Robertson H.M."/>
            <person name="Feyereisen R."/>
            <person name="Mechler-Hickson A."/>
            <person name="Mathers N."/>
            <person name="Lee C.E."/>
            <person name="Colbourne J.K."/>
            <person name="Biales A."/>
            <person name="Johnston J.S."/>
            <person name="Wellborn G.A."/>
            <person name="Rosendale A.J."/>
            <person name="Cridge A.G."/>
            <person name="Munoz-Torres M.C."/>
            <person name="Bain P.A."/>
            <person name="Manny A.R."/>
            <person name="Major K.M."/>
            <person name="Lambert F.N."/>
            <person name="Vulpe C.D."/>
            <person name="Tuck P."/>
            <person name="Blalock B.J."/>
            <person name="Lin Y.-Y."/>
            <person name="Smith M.E."/>
            <person name="Ochoa-Acuna H."/>
            <person name="Chen M.-J.M."/>
            <person name="Childers C.P."/>
            <person name="Qu J."/>
            <person name="Dugan S."/>
            <person name="Lee S.L."/>
            <person name="Chao H."/>
            <person name="Dinh H."/>
            <person name="Han Y."/>
            <person name="Doddapaneni H."/>
            <person name="Worley K.C."/>
            <person name="Muzny D.M."/>
            <person name="Gibbs R.A."/>
            <person name="Richards S."/>
        </authorList>
    </citation>
    <scope>NUCLEOTIDE SEQUENCE</scope>
    <source>
        <strain evidence="7">HAZT.00-mixed</strain>
        <tissue evidence="7">Whole organism</tissue>
    </source>
</reference>
<evidence type="ECO:0000256" key="4">
    <source>
        <dbReference type="ARBA" id="ARBA00023157"/>
    </source>
</evidence>
<dbReference type="RefSeq" id="XP_018011253.1">
    <property type="nucleotide sequence ID" value="XM_018155764.1"/>
</dbReference>
<dbReference type="InterPro" id="IPR036508">
    <property type="entry name" value="Chitin-bd_dom_sf"/>
</dbReference>
<dbReference type="KEGG" id="hazt:108668529"/>
<evidence type="ECO:0000256" key="2">
    <source>
        <dbReference type="ARBA" id="ARBA00022729"/>
    </source>
</evidence>
<dbReference type="Proteomes" id="UP000694843">
    <property type="component" value="Unplaced"/>
</dbReference>
<organism evidence="7">
    <name type="scientific">Hyalella azteca</name>
    <name type="common">Amphipod</name>
    <dbReference type="NCBI Taxonomy" id="294128"/>
    <lineage>
        <taxon>Eukaryota</taxon>
        <taxon>Metazoa</taxon>
        <taxon>Ecdysozoa</taxon>
        <taxon>Arthropoda</taxon>
        <taxon>Crustacea</taxon>
        <taxon>Multicrustacea</taxon>
        <taxon>Malacostraca</taxon>
        <taxon>Eumalacostraca</taxon>
        <taxon>Peracarida</taxon>
        <taxon>Amphipoda</taxon>
        <taxon>Senticaudata</taxon>
        <taxon>Talitrida</taxon>
        <taxon>Talitroidea</taxon>
        <taxon>Hyalellidae</taxon>
        <taxon>Hyalella</taxon>
    </lineage>
</organism>
<keyword evidence="2" id="KW-0732">Signal</keyword>
<keyword evidence="5" id="KW-0325">Glycoprotein</keyword>
<dbReference type="InterPro" id="IPR002557">
    <property type="entry name" value="Chitin-bd_dom"/>
</dbReference>
<evidence type="ECO:0000256" key="5">
    <source>
        <dbReference type="ARBA" id="ARBA00023180"/>
    </source>
</evidence>
<evidence type="ECO:0000256" key="3">
    <source>
        <dbReference type="ARBA" id="ARBA00022737"/>
    </source>
</evidence>
<dbReference type="Proteomes" id="UP000711488">
    <property type="component" value="Unassembled WGS sequence"/>
</dbReference>
<keyword evidence="4" id="KW-1015">Disulfide bond</keyword>
<keyword evidence="1" id="KW-0147">Chitin-binding</keyword>
<protein>
    <submittedName>
        <fullName evidence="9">Uncharacterized protein LOC108668529</fullName>
    </submittedName>
</protein>
<dbReference type="PROSITE" id="PS50940">
    <property type="entry name" value="CHIT_BIND_II"/>
    <property type="match status" value="1"/>
</dbReference>
<dbReference type="GO" id="GO:0005576">
    <property type="term" value="C:extracellular region"/>
    <property type="evidence" value="ECO:0007669"/>
    <property type="project" value="InterPro"/>
</dbReference>
<proteinExistence type="predicted"/>
<dbReference type="OrthoDB" id="6020543at2759"/>
<accession>A0A6A0GZK7</accession>
<dbReference type="PANTHER" id="PTHR23301">
    <property type="entry name" value="CHITIN BINDING PERITROPHIN-A"/>
    <property type="match status" value="1"/>
</dbReference>
<keyword evidence="8" id="KW-1185">Reference proteome</keyword>
<dbReference type="PANTHER" id="PTHR23301:SF106">
    <property type="entry name" value="CHITIN-BINDING TYPE-2 DOMAIN-CONTAINING PROTEIN-RELATED"/>
    <property type="match status" value="1"/>
</dbReference>
<evidence type="ECO:0000313" key="9">
    <source>
        <dbReference type="RefSeq" id="XP_018011253.1"/>
    </source>
</evidence>
<evidence type="ECO:0000256" key="1">
    <source>
        <dbReference type="ARBA" id="ARBA00022669"/>
    </source>
</evidence>
<keyword evidence="3" id="KW-0677">Repeat</keyword>
<dbReference type="AlphaFoldDB" id="A0A6A0GZK7"/>
<dbReference type="InterPro" id="IPR051940">
    <property type="entry name" value="Chitin_bind-dev_reg"/>
</dbReference>
<dbReference type="GeneID" id="108668529"/>
<dbReference type="SUPFAM" id="SSF57625">
    <property type="entry name" value="Invertebrate chitin-binding proteins"/>
    <property type="match status" value="1"/>
</dbReference>
<feature type="domain" description="Chitin-binding type-2" evidence="6">
    <location>
        <begin position="1"/>
        <end position="42"/>
    </location>
</feature>
<evidence type="ECO:0000259" key="6">
    <source>
        <dbReference type="PROSITE" id="PS50940"/>
    </source>
</evidence>